<organism evidence="1 2">
    <name type="scientific">Smittium culicis</name>
    <dbReference type="NCBI Taxonomy" id="133412"/>
    <lineage>
        <taxon>Eukaryota</taxon>
        <taxon>Fungi</taxon>
        <taxon>Fungi incertae sedis</taxon>
        <taxon>Zoopagomycota</taxon>
        <taxon>Kickxellomycotina</taxon>
        <taxon>Harpellomycetes</taxon>
        <taxon>Harpellales</taxon>
        <taxon>Legeriomycetaceae</taxon>
        <taxon>Smittium</taxon>
    </lineage>
</organism>
<dbReference type="AlphaFoldDB" id="A0A1R1XSN9"/>
<comment type="caution">
    <text evidence="1">The sequence shown here is derived from an EMBL/GenBank/DDBJ whole genome shotgun (WGS) entry which is preliminary data.</text>
</comment>
<feature type="non-terminal residue" evidence="1">
    <location>
        <position position="29"/>
    </location>
</feature>
<reference evidence="2" key="1">
    <citation type="submission" date="2017-01" db="EMBL/GenBank/DDBJ databases">
        <authorList>
            <person name="Wang Y."/>
            <person name="White M."/>
            <person name="Kvist S."/>
            <person name="Moncalvo J.-M."/>
        </authorList>
    </citation>
    <scope>NUCLEOTIDE SEQUENCE [LARGE SCALE GENOMIC DNA]</scope>
    <source>
        <strain evidence="2">ID-206-W2</strain>
    </source>
</reference>
<name>A0A1R1XSN9_9FUNG</name>
<keyword evidence="2" id="KW-1185">Reference proteome</keyword>
<evidence type="ECO:0000313" key="1">
    <source>
        <dbReference type="EMBL" id="OMJ17672.1"/>
    </source>
</evidence>
<evidence type="ECO:0000313" key="2">
    <source>
        <dbReference type="Proteomes" id="UP000187429"/>
    </source>
</evidence>
<dbReference type="Proteomes" id="UP000187429">
    <property type="component" value="Unassembled WGS sequence"/>
</dbReference>
<protein>
    <submittedName>
        <fullName evidence="1">Uncharacterized protein</fullName>
    </submittedName>
</protein>
<dbReference type="EMBL" id="LSSM01003508">
    <property type="protein sequence ID" value="OMJ17672.1"/>
    <property type="molecule type" value="Genomic_DNA"/>
</dbReference>
<accession>A0A1R1XSN9</accession>
<sequence>MVIRKPVKRAIMLFSDVLKGNDPQYLTPE</sequence>
<gene>
    <name evidence="1" type="ORF">AYI69_g7340</name>
</gene>
<proteinExistence type="predicted"/>